<dbReference type="Pfam" id="PF07584">
    <property type="entry name" value="BatA"/>
    <property type="match status" value="1"/>
</dbReference>
<dbReference type="PANTHER" id="PTHR37464:SF1">
    <property type="entry name" value="BLL2463 PROTEIN"/>
    <property type="match status" value="1"/>
</dbReference>
<keyword evidence="1" id="KW-1133">Transmembrane helix</keyword>
<feature type="transmembrane region" description="Helical" evidence="1">
    <location>
        <begin position="6"/>
        <end position="24"/>
    </location>
</feature>
<evidence type="ECO:0000313" key="3">
    <source>
        <dbReference type="EMBL" id="QED47513.1"/>
    </source>
</evidence>
<dbReference type="InterPro" id="IPR002035">
    <property type="entry name" value="VWF_A"/>
</dbReference>
<organism evidence="3 4">
    <name type="scientific">Cytobacillus dafuensis</name>
    <name type="common">Bacillus dafuensis</name>
    <dbReference type="NCBI Taxonomy" id="1742359"/>
    <lineage>
        <taxon>Bacteria</taxon>
        <taxon>Bacillati</taxon>
        <taxon>Bacillota</taxon>
        <taxon>Bacilli</taxon>
        <taxon>Bacillales</taxon>
        <taxon>Bacillaceae</taxon>
        <taxon>Cytobacillus</taxon>
    </lineage>
</organism>
<dbReference type="PANTHER" id="PTHR37464">
    <property type="entry name" value="BLL2463 PROTEIN"/>
    <property type="match status" value="1"/>
</dbReference>
<sequence>MYFLNPWFFLLSIMIAAVILFYFFRKQYVEKTISSNFLWEQVLNEWQASPWLKKLQQNLLFWLQLLALLLLMFSLVRPFWFENAVKGEHIILIIDPSATMSAEFENSSRFETAKKEMLSLVDRLGEQEVTLIKAGEKPEILLNQENDLIAIRKQINNLQLSYEHEQMEKAMNLAVSLASNKDTAIHIYSDGVTKEMVSKNMKEHYVEVHNVGKDSGNLSLISFGVAPFENQITGVAVIENQASNEKEINFVVKAEEEKLFEKQVSIAGGQQQVIQIPSLPKKPYYEAFILNEDGYAADNQATSIFTETNPKVYTMGEVNSFAVKGFQTIGTELLQINNGKDLDAKGILVVEGSDLNDLPRQPIIFFNNNKEKVKLKEKLTAKEDQLLQYVDYEKIYIDSAVKAIDGDWETILRSGNYRLVQKGQVNGEPIIIVNFSLSDSDWPLQPGFPIFLYNSYQWLSQQTGFLGYFSPGEEKWININEGKQKWEVFNQTDENLYSFDLTKESFRAPTIPGTYQAVSGEKIYYFSVLLDDREKQAKVETAFTWNEFQMHEKGDKKSSNDKLWIWFAVFALACIALEWEVYRRGHRV</sequence>
<proteinExistence type="predicted"/>
<dbReference type="InterPro" id="IPR024163">
    <property type="entry name" value="Aerotolerance_reg_N"/>
</dbReference>
<dbReference type="STRING" id="1742359.GCA_001439625_00387"/>
<accession>A0A5B8Z5S0</accession>
<dbReference type="RefSeq" id="WP_057769799.1">
    <property type="nucleotide sequence ID" value="NZ_CP042593.1"/>
</dbReference>
<evidence type="ECO:0000313" key="4">
    <source>
        <dbReference type="Proteomes" id="UP000321555"/>
    </source>
</evidence>
<dbReference type="InterPro" id="IPR036465">
    <property type="entry name" value="vWFA_dom_sf"/>
</dbReference>
<gene>
    <name evidence="3" type="ORF">FSZ17_09735</name>
</gene>
<keyword evidence="1" id="KW-0472">Membrane</keyword>
<name>A0A5B8Z5S0_CYTDA</name>
<feature type="domain" description="VWFA" evidence="2">
    <location>
        <begin position="89"/>
        <end position="266"/>
    </location>
</feature>
<dbReference type="EMBL" id="CP042593">
    <property type="protein sequence ID" value="QED47513.1"/>
    <property type="molecule type" value="Genomic_DNA"/>
</dbReference>
<dbReference type="Pfam" id="PF13519">
    <property type="entry name" value="VWA_2"/>
    <property type="match status" value="1"/>
</dbReference>
<dbReference type="KEGG" id="bda:FSZ17_09735"/>
<dbReference type="AlphaFoldDB" id="A0A5B8Z5S0"/>
<dbReference type="OrthoDB" id="9780136at2"/>
<dbReference type="SUPFAM" id="SSF53300">
    <property type="entry name" value="vWA-like"/>
    <property type="match status" value="1"/>
</dbReference>
<protein>
    <submittedName>
        <fullName evidence="3">VWA domain-containing protein</fullName>
    </submittedName>
</protein>
<keyword evidence="4" id="KW-1185">Reference proteome</keyword>
<feature type="transmembrane region" description="Helical" evidence="1">
    <location>
        <begin position="59"/>
        <end position="80"/>
    </location>
</feature>
<evidence type="ECO:0000259" key="2">
    <source>
        <dbReference type="PROSITE" id="PS50234"/>
    </source>
</evidence>
<dbReference type="Gene3D" id="3.40.50.410">
    <property type="entry name" value="von Willebrand factor, type A domain"/>
    <property type="match status" value="1"/>
</dbReference>
<keyword evidence="1" id="KW-0812">Transmembrane</keyword>
<dbReference type="PROSITE" id="PS50234">
    <property type="entry name" value="VWFA"/>
    <property type="match status" value="1"/>
</dbReference>
<dbReference type="Proteomes" id="UP000321555">
    <property type="component" value="Chromosome"/>
</dbReference>
<feature type="transmembrane region" description="Helical" evidence="1">
    <location>
        <begin position="563"/>
        <end position="582"/>
    </location>
</feature>
<reference evidence="4" key="1">
    <citation type="submission" date="2019-08" db="EMBL/GenBank/DDBJ databases">
        <authorList>
            <person name="Zheng X."/>
        </authorList>
    </citation>
    <scope>NUCLEOTIDE SEQUENCE [LARGE SCALE GENOMIC DNA]</scope>
    <source>
        <strain evidence="4">FJAT-25496</strain>
    </source>
</reference>
<evidence type="ECO:0000256" key="1">
    <source>
        <dbReference type="SAM" id="Phobius"/>
    </source>
</evidence>